<feature type="compositionally biased region" description="Low complexity" evidence="3">
    <location>
        <begin position="258"/>
        <end position="278"/>
    </location>
</feature>
<keyword evidence="6" id="KW-1185">Reference proteome</keyword>
<evidence type="ECO:0000313" key="5">
    <source>
        <dbReference type="EMBL" id="KIW11278.1"/>
    </source>
</evidence>
<dbReference type="InterPro" id="IPR036047">
    <property type="entry name" value="F-box-like_dom_sf"/>
</dbReference>
<gene>
    <name evidence="5" type="ORF">PV08_10578</name>
</gene>
<name>A0A0D2AX40_9EURO</name>
<evidence type="ECO:0000259" key="4">
    <source>
        <dbReference type="PROSITE" id="PS50181"/>
    </source>
</evidence>
<evidence type="ECO:0000256" key="2">
    <source>
        <dbReference type="ARBA" id="ARBA00022786"/>
    </source>
</evidence>
<sequence>MCSLLDLAPEVLHHIFTHVHPTDLSPLSMTCRYFNQVIQNDELLWKHHYLCLFDLPPEDGTTSWKTRTTQLVTAIKILEADDESTAALQEVLEATLKLIEVSVSQSPKNTDFLANHFKKAANLSAFLCKSSLFPRAAPGKWTAAPTAALRQLSARLHVLGGMNLEDPWPRIDGHTCIHIAASHDSSAEDDADDDDSSDSEDDNTNANTGTDNNNNENDTNNNNNNNNEDDYNDIDDIDDDDANDDDGTDGGEYPEVVSPAAASAGGDASTPSTSTSTTFSPQPIRYAHPYARSQVYDLRRYTQANKWGPFMDDGSGRIDWEKVQAIMIVIGFNYRMYAERRGASSSSHSGVLRPWDEAFFGIATNSYVSSPLSGKLRPSLHPDLDAVDPYGVTGTWMRIVCFLDFNDLYAFNFESGRLDPTQDREPLTTREAFRLIRLQLHVTAVDAPNPDLGDGDMPVVHFQGTSRSTFMAWDPNANSRIRGTVRKTASGAIRWTTFSIFHGEERWRSEGVQIGGIRSARGILGNWFDKDYDIHGPAGPTAFWKISDEMVEEAHHNPPPMVQIFLNGGP</sequence>
<comment type="pathway">
    <text evidence="1">Protein modification; protein ubiquitination.</text>
</comment>
<dbReference type="Gene3D" id="1.20.1280.50">
    <property type="match status" value="1"/>
</dbReference>
<keyword evidence="2" id="KW-0833">Ubl conjugation pathway</keyword>
<dbReference type="Pfam" id="PF12937">
    <property type="entry name" value="F-box-like"/>
    <property type="match status" value="1"/>
</dbReference>
<feature type="region of interest" description="Disordered" evidence="3">
    <location>
        <begin position="183"/>
        <end position="285"/>
    </location>
</feature>
<feature type="compositionally biased region" description="Acidic residues" evidence="3">
    <location>
        <begin position="187"/>
        <end position="203"/>
    </location>
</feature>
<protein>
    <recommendedName>
        <fullName evidence="4">F-box domain-containing protein</fullName>
    </recommendedName>
</protein>
<dbReference type="OrthoDB" id="3226064at2759"/>
<dbReference type="EMBL" id="KN847499">
    <property type="protein sequence ID" value="KIW11278.1"/>
    <property type="molecule type" value="Genomic_DNA"/>
</dbReference>
<dbReference type="AlphaFoldDB" id="A0A0D2AX40"/>
<dbReference type="PANTHER" id="PTHR46550">
    <property type="entry name" value="F-BOX ONLY PROTEIN 3"/>
    <property type="match status" value="1"/>
</dbReference>
<dbReference type="VEuPathDB" id="FungiDB:PV08_10578"/>
<accession>A0A0D2AX40</accession>
<dbReference type="RefSeq" id="XP_016231494.1">
    <property type="nucleotide sequence ID" value="XM_016384892.1"/>
</dbReference>
<dbReference type="PANTHER" id="PTHR46550:SF1">
    <property type="entry name" value="F-BOX PROTEIN 3"/>
    <property type="match status" value="1"/>
</dbReference>
<dbReference type="GO" id="GO:0005737">
    <property type="term" value="C:cytoplasm"/>
    <property type="evidence" value="ECO:0007669"/>
    <property type="project" value="TreeGrafter"/>
</dbReference>
<dbReference type="SUPFAM" id="SSF81383">
    <property type="entry name" value="F-box domain"/>
    <property type="match status" value="1"/>
</dbReference>
<organism evidence="5 6">
    <name type="scientific">Exophiala spinifera</name>
    <dbReference type="NCBI Taxonomy" id="91928"/>
    <lineage>
        <taxon>Eukaryota</taxon>
        <taxon>Fungi</taxon>
        <taxon>Dikarya</taxon>
        <taxon>Ascomycota</taxon>
        <taxon>Pezizomycotina</taxon>
        <taxon>Eurotiomycetes</taxon>
        <taxon>Chaetothyriomycetidae</taxon>
        <taxon>Chaetothyriales</taxon>
        <taxon>Herpotrichiellaceae</taxon>
        <taxon>Exophiala</taxon>
    </lineage>
</organism>
<dbReference type="SMART" id="SM00256">
    <property type="entry name" value="FBOX"/>
    <property type="match status" value="1"/>
</dbReference>
<proteinExistence type="predicted"/>
<dbReference type="HOGENOM" id="CLU_019366_3_0_1"/>
<dbReference type="InterPro" id="IPR052121">
    <property type="entry name" value="F-box_SCF_Substrate_Recog"/>
</dbReference>
<dbReference type="GeneID" id="27337661"/>
<dbReference type="InterPro" id="IPR001810">
    <property type="entry name" value="F-box_dom"/>
</dbReference>
<feature type="compositionally biased region" description="Low complexity" evidence="3">
    <location>
        <begin position="204"/>
        <end position="226"/>
    </location>
</feature>
<feature type="compositionally biased region" description="Acidic residues" evidence="3">
    <location>
        <begin position="227"/>
        <end position="249"/>
    </location>
</feature>
<dbReference type="PROSITE" id="PS50181">
    <property type="entry name" value="FBOX"/>
    <property type="match status" value="1"/>
</dbReference>
<evidence type="ECO:0000256" key="1">
    <source>
        <dbReference type="ARBA" id="ARBA00004906"/>
    </source>
</evidence>
<feature type="domain" description="F-box" evidence="4">
    <location>
        <begin position="1"/>
        <end position="48"/>
    </location>
</feature>
<evidence type="ECO:0000313" key="6">
    <source>
        <dbReference type="Proteomes" id="UP000053328"/>
    </source>
</evidence>
<dbReference type="Proteomes" id="UP000053328">
    <property type="component" value="Unassembled WGS sequence"/>
</dbReference>
<reference evidence="5 6" key="1">
    <citation type="submission" date="2015-01" db="EMBL/GenBank/DDBJ databases">
        <title>The Genome Sequence of Exophiala spinifera CBS89968.</title>
        <authorList>
            <consortium name="The Broad Institute Genomics Platform"/>
            <person name="Cuomo C."/>
            <person name="de Hoog S."/>
            <person name="Gorbushina A."/>
            <person name="Stielow B."/>
            <person name="Teixiera M."/>
            <person name="Abouelleil A."/>
            <person name="Chapman S.B."/>
            <person name="Priest M."/>
            <person name="Young S.K."/>
            <person name="Wortman J."/>
            <person name="Nusbaum C."/>
            <person name="Birren B."/>
        </authorList>
    </citation>
    <scope>NUCLEOTIDE SEQUENCE [LARGE SCALE GENOMIC DNA]</scope>
    <source>
        <strain evidence="5 6">CBS 89968</strain>
    </source>
</reference>
<evidence type="ECO:0000256" key="3">
    <source>
        <dbReference type="SAM" id="MobiDB-lite"/>
    </source>
</evidence>